<evidence type="ECO:0000256" key="1">
    <source>
        <dbReference type="SAM" id="MobiDB-lite"/>
    </source>
</evidence>
<dbReference type="RefSeq" id="WP_143226556.1">
    <property type="nucleotide sequence ID" value="NZ_BMKN01000001.1"/>
</dbReference>
<organism evidence="2 3">
    <name type="scientific">Actibacterium pelagium</name>
    <dbReference type="NCBI Taxonomy" id="2029103"/>
    <lineage>
        <taxon>Bacteria</taxon>
        <taxon>Pseudomonadati</taxon>
        <taxon>Pseudomonadota</taxon>
        <taxon>Alphaproteobacteria</taxon>
        <taxon>Rhodobacterales</taxon>
        <taxon>Roseobacteraceae</taxon>
        <taxon>Actibacterium</taxon>
    </lineage>
</organism>
<accession>A0A917EI26</accession>
<proteinExistence type="predicted"/>
<dbReference type="OrthoDB" id="7872799at2"/>
<protein>
    <submittedName>
        <fullName evidence="2">Uncharacterized protein</fullName>
    </submittedName>
</protein>
<dbReference type="Proteomes" id="UP000606730">
    <property type="component" value="Unassembled WGS sequence"/>
</dbReference>
<evidence type="ECO:0000313" key="3">
    <source>
        <dbReference type="Proteomes" id="UP000606730"/>
    </source>
</evidence>
<feature type="region of interest" description="Disordered" evidence="1">
    <location>
        <begin position="270"/>
        <end position="295"/>
    </location>
</feature>
<keyword evidence="3" id="KW-1185">Reference proteome</keyword>
<comment type="caution">
    <text evidence="2">The sequence shown here is derived from an EMBL/GenBank/DDBJ whole genome shotgun (WGS) entry which is preliminary data.</text>
</comment>
<reference evidence="2" key="1">
    <citation type="journal article" date="2014" name="Int. J. Syst. Evol. Microbiol.">
        <title>Complete genome sequence of Corynebacterium casei LMG S-19264T (=DSM 44701T), isolated from a smear-ripened cheese.</title>
        <authorList>
            <consortium name="US DOE Joint Genome Institute (JGI-PGF)"/>
            <person name="Walter F."/>
            <person name="Albersmeier A."/>
            <person name="Kalinowski J."/>
            <person name="Ruckert C."/>
        </authorList>
    </citation>
    <scope>NUCLEOTIDE SEQUENCE</scope>
    <source>
        <strain evidence="2">CGMCC 1.16012</strain>
    </source>
</reference>
<feature type="region of interest" description="Disordered" evidence="1">
    <location>
        <begin position="178"/>
        <end position="207"/>
    </location>
</feature>
<dbReference type="AlphaFoldDB" id="A0A917EI26"/>
<feature type="region of interest" description="Disordered" evidence="1">
    <location>
        <begin position="1"/>
        <end position="26"/>
    </location>
</feature>
<sequence>MDVFKTDLSGPSVVDEVSREKPKTAPKQSVCPNCGTLFKYRSNKTYCSPKCRKNASKKRERINTPANAANSLTKAREQAEKFDLALRMAERLYSLPPFERLGYIETIIRLARDGHSPLVRDILLTPQLLLPNPEDKHLFHRRQPLSYCTISQAANRYCIWSPWANQLLAVVRGDAPEPPTGEVFSDGGVDDPEPRGHRSNGFRTSQTQGVDTLIKENRKVHPWYGLGNEYPYKLRPQPDLGIITEKCTETVFDEINKIVEVATAKATEAGQTMNLPDRPPSDWGYENSTPKAKSVDTLIKREDQIPLAA</sequence>
<reference evidence="2" key="2">
    <citation type="submission" date="2020-09" db="EMBL/GenBank/DDBJ databases">
        <authorList>
            <person name="Sun Q."/>
            <person name="Zhou Y."/>
        </authorList>
    </citation>
    <scope>NUCLEOTIDE SEQUENCE</scope>
    <source>
        <strain evidence="2">CGMCC 1.16012</strain>
    </source>
</reference>
<gene>
    <name evidence="2" type="ORF">GCM10011517_13170</name>
</gene>
<evidence type="ECO:0000313" key="2">
    <source>
        <dbReference type="EMBL" id="GGE46794.1"/>
    </source>
</evidence>
<dbReference type="EMBL" id="BMKN01000001">
    <property type="protein sequence ID" value="GGE46794.1"/>
    <property type="molecule type" value="Genomic_DNA"/>
</dbReference>
<name>A0A917EI26_9RHOB</name>